<protein>
    <submittedName>
        <fullName evidence="2">Hypothetical_protein</fullName>
    </submittedName>
</protein>
<evidence type="ECO:0000313" key="2">
    <source>
        <dbReference type="EMBL" id="CAL6073974.1"/>
    </source>
</evidence>
<dbReference type="EMBL" id="CATOUU010000791">
    <property type="protein sequence ID" value="CAI9948824.1"/>
    <property type="molecule type" value="Genomic_DNA"/>
</dbReference>
<accession>A0AA86PYS4</accession>
<reference evidence="1" key="1">
    <citation type="submission" date="2023-06" db="EMBL/GenBank/DDBJ databases">
        <authorList>
            <person name="Kurt Z."/>
        </authorList>
    </citation>
    <scope>NUCLEOTIDE SEQUENCE</scope>
</reference>
<dbReference type="AlphaFoldDB" id="A0AA86PYS4"/>
<comment type="caution">
    <text evidence="1">The sequence shown here is derived from an EMBL/GenBank/DDBJ whole genome shotgun (WGS) entry which is preliminary data.</text>
</comment>
<organism evidence="1">
    <name type="scientific">Hexamita inflata</name>
    <dbReference type="NCBI Taxonomy" id="28002"/>
    <lineage>
        <taxon>Eukaryota</taxon>
        <taxon>Metamonada</taxon>
        <taxon>Diplomonadida</taxon>
        <taxon>Hexamitidae</taxon>
        <taxon>Hexamitinae</taxon>
        <taxon>Hexamita</taxon>
    </lineage>
</organism>
<keyword evidence="3" id="KW-1185">Reference proteome</keyword>
<dbReference type="Proteomes" id="UP001642409">
    <property type="component" value="Unassembled WGS sequence"/>
</dbReference>
<evidence type="ECO:0000313" key="3">
    <source>
        <dbReference type="Proteomes" id="UP001642409"/>
    </source>
</evidence>
<dbReference type="EMBL" id="CAXDID020000304">
    <property type="protein sequence ID" value="CAL6073974.1"/>
    <property type="molecule type" value="Genomic_DNA"/>
</dbReference>
<proteinExistence type="predicted"/>
<evidence type="ECO:0000313" key="1">
    <source>
        <dbReference type="EMBL" id="CAI9948824.1"/>
    </source>
</evidence>
<reference evidence="2 3" key="2">
    <citation type="submission" date="2024-07" db="EMBL/GenBank/DDBJ databases">
        <authorList>
            <person name="Akdeniz Z."/>
        </authorList>
    </citation>
    <scope>NUCLEOTIDE SEQUENCE [LARGE SCALE GENOMIC DNA]</scope>
</reference>
<gene>
    <name evidence="1" type="ORF">HINF_LOCUS36469</name>
    <name evidence="2" type="ORF">HINF_LOCUS56358</name>
</gene>
<sequence length="128" mass="14259">MQNAVNLQYFTSQCIADEQRATRNSADESADELTAAIAQFSEKSNSAARGQIPRVFKLLLLKYVGDYGCSSADANASGKQYLHQCRKSIFSIFKDSGFNRARNTRVRNFTSGQTNRFGCRLSLPLIFS</sequence>
<name>A0AA86PYS4_9EUKA</name>